<accession>A0ABS2P775</accession>
<evidence type="ECO:0000256" key="4">
    <source>
        <dbReference type="ARBA" id="ARBA00022989"/>
    </source>
</evidence>
<dbReference type="Pfam" id="PF10035">
    <property type="entry name" value="DUF2179"/>
    <property type="match status" value="1"/>
</dbReference>
<evidence type="ECO:0000256" key="2">
    <source>
        <dbReference type="ARBA" id="ARBA00022475"/>
    </source>
</evidence>
<dbReference type="EMBL" id="JAFBEC010000001">
    <property type="protein sequence ID" value="MBM7631264.1"/>
    <property type="molecule type" value="Genomic_DNA"/>
</dbReference>
<evidence type="ECO:0000313" key="9">
    <source>
        <dbReference type="Proteomes" id="UP000741863"/>
    </source>
</evidence>
<evidence type="ECO:0000256" key="3">
    <source>
        <dbReference type="ARBA" id="ARBA00022692"/>
    </source>
</evidence>
<dbReference type="RefSeq" id="WP_204695427.1">
    <property type="nucleotide sequence ID" value="NZ_JAFBEC010000001.1"/>
</dbReference>
<feature type="transmembrane region" description="Helical" evidence="6">
    <location>
        <begin position="118"/>
        <end position="136"/>
    </location>
</feature>
<evidence type="ECO:0000313" key="8">
    <source>
        <dbReference type="EMBL" id="MBM7631264.1"/>
    </source>
</evidence>
<feature type="transmembrane region" description="Helical" evidence="6">
    <location>
        <begin position="61"/>
        <end position="84"/>
    </location>
</feature>
<evidence type="ECO:0000256" key="1">
    <source>
        <dbReference type="ARBA" id="ARBA00004651"/>
    </source>
</evidence>
<dbReference type="CDD" id="cd16380">
    <property type="entry name" value="YitT_C"/>
    <property type="match status" value="1"/>
</dbReference>
<dbReference type="InterPro" id="IPR019264">
    <property type="entry name" value="DUF2179"/>
</dbReference>
<feature type="transmembrane region" description="Helical" evidence="6">
    <location>
        <begin position="183"/>
        <end position="201"/>
    </location>
</feature>
<protein>
    <submittedName>
        <fullName evidence="8">Uncharacterized membrane-anchored protein YitT (DUF2179 family)</fullName>
    </submittedName>
</protein>
<dbReference type="Pfam" id="PF02588">
    <property type="entry name" value="YitT_membrane"/>
    <property type="match status" value="1"/>
</dbReference>
<dbReference type="Gene3D" id="3.30.70.120">
    <property type="match status" value="1"/>
</dbReference>
<reference evidence="8 9" key="1">
    <citation type="submission" date="2021-01" db="EMBL/GenBank/DDBJ databases">
        <title>Genomic Encyclopedia of Type Strains, Phase IV (KMG-IV): sequencing the most valuable type-strain genomes for metagenomic binning, comparative biology and taxonomic classification.</title>
        <authorList>
            <person name="Goeker M."/>
        </authorList>
    </citation>
    <scope>NUCLEOTIDE SEQUENCE [LARGE SCALE GENOMIC DNA]</scope>
    <source>
        <strain evidence="8 9">DSM 25540</strain>
    </source>
</reference>
<dbReference type="PIRSF" id="PIRSF006483">
    <property type="entry name" value="Membrane_protein_YitT"/>
    <property type="match status" value="1"/>
</dbReference>
<dbReference type="InterPro" id="IPR003740">
    <property type="entry name" value="YitT"/>
</dbReference>
<feature type="transmembrane region" description="Helical" evidence="6">
    <location>
        <begin position="89"/>
        <end position="106"/>
    </location>
</feature>
<comment type="caution">
    <text evidence="8">The sequence shown here is derived from an EMBL/GenBank/DDBJ whole genome shotgun (WGS) entry which is preliminary data.</text>
</comment>
<name>A0ABS2P775_9BACL</name>
<feature type="domain" description="DUF2179" evidence="7">
    <location>
        <begin position="231"/>
        <end position="285"/>
    </location>
</feature>
<gene>
    <name evidence="8" type="ORF">JOD17_000355</name>
</gene>
<keyword evidence="5 6" id="KW-0472">Membrane</keyword>
<keyword evidence="2" id="KW-1003">Cell membrane</keyword>
<evidence type="ECO:0000259" key="7">
    <source>
        <dbReference type="Pfam" id="PF10035"/>
    </source>
</evidence>
<feature type="transmembrane region" description="Helical" evidence="6">
    <location>
        <begin position="157"/>
        <end position="177"/>
    </location>
</feature>
<feature type="transmembrane region" description="Helical" evidence="6">
    <location>
        <begin position="18"/>
        <end position="41"/>
    </location>
</feature>
<comment type="subcellular location">
    <subcellularLocation>
        <location evidence="1">Cell membrane</location>
        <topology evidence="1">Multi-pass membrane protein</topology>
    </subcellularLocation>
</comment>
<dbReference type="PANTHER" id="PTHR33545:SF9">
    <property type="entry name" value="UPF0750 MEMBRANE PROTEIN YITE"/>
    <property type="match status" value="1"/>
</dbReference>
<evidence type="ECO:0000256" key="6">
    <source>
        <dbReference type="SAM" id="Phobius"/>
    </source>
</evidence>
<keyword evidence="9" id="KW-1185">Reference proteome</keyword>
<dbReference type="InterPro" id="IPR051461">
    <property type="entry name" value="UPF0750_membrane"/>
</dbReference>
<dbReference type="InterPro" id="IPR015867">
    <property type="entry name" value="N-reg_PII/ATP_PRibTrfase_C"/>
</dbReference>
<evidence type="ECO:0000256" key="5">
    <source>
        <dbReference type="ARBA" id="ARBA00023136"/>
    </source>
</evidence>
<organism evidence="8 9">
    <name type="scientific">Geomicrobium sediminis</name>
    <dbReference type="NCBI Taxonomy" id="1347788"/>
    <lineage>
        <taxon>Bacteria</taxon>
        <taxon>Bacillati</taxon>
        <taxon>Bacillota</taxon>
        <taxon>Bacilli</taxon>
        <taxon>Bacillales</taxon>
        <taxon>Geomicrobium</taxon>
    </lineage>
</organism>
<dbReference type="Proteomes" id="UP000741863">
    <property type="component" value="Unassembled WGS sequence"/>
</dbReference>
<keyword evidence="3 6" id="KW-0812">Transmembrane</keyword>
<dbReference type="PANTHER" id="PTHR33545">
    <property type="entry name" value="UPF0750 MEMBRANE PROTEIN YITT-RELATED"/>
    <property type="match status" value="1"/>
</dbReference>
<proteinExistence type="predicted"/>
<keyword evidence="4 6" id="KW-1133">Transmembrane helix</keyword>
<sequence length="291" mass="31152">MTQIDTKRRQPLEGNARFFLNLFLVLTGSALVAISYNLFLLPNQIASGGVSGFATIVYNTMGIAPHITLWALNIPLFLVGMLLLGGWKYGGKTIVGTLFLPLVVWLTEDWTPLTSDPLLASLFGGIGVGAGLGLVFRSGASTGGTDLAAQVINKYTGISLGACVFFMDGLIVTLSAFAFSIELALFALIGLFITGKTIDVVQTGLGYDKMAFIITSEEGKVKEAILHDVDRGVTKLQASGGFTDDERPVLMVVVNRNEVALLKRTVQKIDHEAFVVVSNATEVLGRGFKMD</sequence>